<dbReference type="EMBL" id="ASWO01000001">
    <property type="protein sequence ID" value="EOT87152.1"/>
    <property type="molecule type" value="Genomic_DNA"/>
</dbReference>
<dbReference type="CDD" id="cd05379">
    <property type="entry name" value="CAP_bacterial"/>
    <property type="match status" value="1"/>
</dbReference>
<dbReference type="GO" id="GO:0008932">
    <property type="term" value="F:lytic endotransglycosylase activity"/>
    <property type="evidence" value="ECO:0007669"/>
    <property type="project" value="TreeGrafter"/>
</dbReference>
<sequence>MKKQLIATMAATTLGGITVALENQTVRADETIDVNQTATTQTLTHTVQAGDTLSDLAKTYSTTVASLVEQNSIQNQNLIIVGQKLVVGTTTQSTIETSTPTETAKTKISYTVQAGDTVSAIANRFNVSVNEIGQWNKLANIHLIFIGQTLTIEQSAETPAPVETPAETPVAETPAPVETPAETPVAETPAPVETPAETPVAETPAPVETPAETPVAETPAPVETPAETPVAETPAPVETPAETPVAETPAPVETPTETPVAETPAPVETPTETPVAETPAPVETPAETPVAETPAPVETPTETPVAETPAETPVAETPAPVETPAETPVAETPKQENVAVNGIYTVQSGETIGMIADKNGVSVDDIVSWNNLSNVNMIFVGQKLTVVGTTTTAPKEETTVVVTPSTPNQDKPVIIDTNTNTNTPTNTVVSSDATLNALNDLRVSKGLNPVVWDADLAATANARAYTMANNGYNIPNDHWRRADEVIAFYYAPGVQVINAWYYETNMITASGTGHRDWELNPNITRVGFGYSGNAIVGHSR</sequence>
<reference evidence="3 4" key="1">
    <citation type="submission" date="2013-03" db="EMBL/GenBank/DDBJ databases">
        <title>The Genome Sequence of Enterococcus sulfureus ATCC_49903 (PacBio/Illumina hybrid assembly).</title>
        <authorList>
            <consortium name="The Broad Institute Genomics Platform"/>
            <consortium name="The Broad Institute Genome Sequencing Center for Infectious Disease"/>
            <person name="Earl A."/>
            <person name="Russ C."/>
            <person name="Gilmore M."/>
            <person name="Surin D."/>
            <person name="Walker B."/>
            <person name="Young S."/>
            <person name="Zeng Q."/>
            <person name="Gargeya S."/>
            <person name="Fitzgerald M."/>
            <person name="Haas B."/>
            <person name="Abouelleil A."/>
            <person name="Allen A.W."/>
            <person name="Alvarado L."/>
            <person name="Arachchi H.M."/>
            <person name="Berlin A.M."/>
            <person name="Chapman S.B."/>
            <person name="Gainer-Dewar J."/>
            <person name="Goldberg J."/>
            <person name="Griggs A."/>
            <person name="Gujja S."/>
            <person name="Hansen M."/>
            <person name="Howarth C."/>
            <person name="Imamovic A."/>
            <person name="Ireland A."/>
            <person name="Larimer J."/>
            <person name="McCowan C."/>
            <person name="Murphy C."/>
            <person name="Pearson M."/>
            <person name="Poon T.W."/>
            <person name="Priest M."/>
            <person name="Roberts A."/>
            <person name="Saif S."/>
            <person name="Shea T."/>
            <person name="Sisk P."/>
            <person name="Sykes S."/>
            <person name="Wortman J."/>
            <person name="Nusbaum C."/>
            <person name="Birren B."/>
        </authorList>
    </citation>
    <scope>NUCLEOTIDE SEQUENCE [LARGE SCALE GENOMIC DNA]</scope>
    <source>
        <strain evidence="3 4">ATCC 49903</strain>
    </source>
</reference>
<evidence type="ECO:0000256" key="1">
    <source>
        <dbReference type="SAM" id="MobiDB-lite"/>
    </source>
</evidence>
<dbReference type="eggNOG" id="COG2931">
    <property type="taxonomic scope" value="Bacteria"/>
</dbReference>
<dbReference type="SMART" id="SM00257">
    <property type="entry name" value="LysM"/>
    <property type="match status" value="3"/>
</dbReference>
<organism evidence="3 4">
    <name type="scientific">Enterococcus sulfureus ATCC 49903</name>
    <dbReference type="NCBI Taxonomy" id="1140003"/>
    <lineage>
        <taxon>Bacteria</taxon>
        <taxon>Bacillati</taxon>
        <taxon>Bacillota</taxon>
        <taxon>Bacilli</taxon>
        <taxon>Lactobacillales</taxon>
        <taxon>Enterococcaceae</taxon>
        <taxon>Enterococcus</taxon>
    </lineage>
</organism>
<dbReference type="Gene3D" id="3.40.33.10">
    <property type="entry name" value="CAP"/>
    <property type="match status" value="1"/>
</dbReference>
<dbReference type="SUPFAM" id="SSF54106">
    <property type="entry name" value="LysM domain"/>
    <property type="match status" value="3"/>
</dbReference>
<dbReference type="PROSITE" id="PS51782">
    <property type="entry name" value="LYSM"/>
    <property type="match status" value="3"/>
</dbReference>
<feature type="domain" description="LysM" evidence="2">
    <location>
        <begin position="43"/>
        <end position="87"/>
    </location>
</feature>
<dbReference type="Pfam" id="PF00188">
    <property type="entry name" value="CAP"/>
    <property type="match status" value="1"/>
</dbReference>
<dbReference type="InterPro" id="IPR014044">
    <property type="entry name" value="CAP_dom"/>
</dbReference>
<evidence type="ECO:0000259" key="2">
    <source>
        <dbReference type="PROSITE" id="PS51782"/>
    </source>
</evidence>
<dbReference type="eggNOG" id="COG1388">
    <property type="taxonomic scope" value="Bacteria"/>
</dbReference>
<keyword evidence="4" id="KW-1185">Reference proteome</keyword>
<dbReference type="eggNOG" id="COG3883">
    <property type="taxonomic scope" value="Bacteria"/>
</dbReference>
<dbReference type="SUPFAM" id="SSF55797">
    <property type="entry name" value="PR-1-like"/>
    <property type="match status" value="1"/>
</dbReference>
<dbReference type="Proteomes" id="UP000015961">
    <property type="component" value="Unassembled WGS sequence"/>
</dbReference>
<feature type="region of interest" description="Disordered" evidence="1">
    <location>
        <begin position="156"/>
        <end position="334"/>
    </location>
</feature>
<protein>
    <recommendedName>
        <fullName evidence="2">LysM domain-containing protein</fullName>
    </recommendedName>
</protein>
<feature type="compositionally biased region" description="Low complexity" evidence="1">
    <location>
        <begin position="156"/>
        <end position="332"/>
    </location>
</feature>
<evidence type="ECO:0000313" key="4">
    <source>
        <dbReference type="Proteomes" id="UP000015961"/>
    </source>
</evidence>
<dbReference type="PANTHER" id="PTHR33734:SF22">
    <property type="entry name" value="MEMBRANE-BOUND LYTIC MUREIN TRANSGLYCOSYLASE D"/>
    <property type="match status" value="1"/>
</dbReference>
<dbReference type="InterPro" id="IPR018392">
    <property type="entry name" value="LysM"/>
</dbReference>
<comment type="caution">
    <text evidence="3">The sequence shown here is derived from an EMBL/GenBank/DDBJ whole genome shotgun (WGS) entry which is preliminary data.</text>
</comment>
<feature type="domain" description="LysM" evidence="2">
    <location>
        <begin position="342"/>
        <end position="386"/>
    </location>
</feature>
<accession>S0P001</accession>
<proteinExistence type="predicted"/>
<dbReference type="RefSeq" id="WP_016252700.1">
    <property type="nucleotide sequence ID" value="NZ_ASWO01000001.1"/>
</dbReference>
<gene>
    <name evidence="3" type="ORF">I573_00208</name>
</gene>
<dbReference type="CDD" id="cd00118">
    <property type="entry name" value="LysM"/>
    <property type="match status" value="3"/>
</dbReference>
<dbReference type="AlphaFoldDB" id="S0P001"/>
<dbReference type="InterPro" id="IPR035940">
    <property type="entry name" value="CAP_sf"/>
</dbReference>
<dbReference type="PANTHER" id="PTHR33734">
    <property type="entry name" value="LYSM DOMAIN-CONTAINING GPI-ANCHORED PROTEIN 2"/>
    <property type="match status" value="1"/>
</dbReference>
<dbReference type="InterPro" id="IPR036779">
    <property type="entry name" value="LysM_dom_sf"/>
</dbReference>
<dbReference type="Pfam" id="PF01476">
    <property type="entry name" value="LysM"/>
    <property type="match status" value="3"/>
</dbReference>
<evidence type="ECO:0000313" key="3">
    <source>
        <dbReference type="EMBL" id="EOT87152.1"/>
    </source>
</evidence>
<name>S0P001_9ENTE</name>
<dbReference type="Gene3D" id="3.10.350.10">
    <property type="entry name" value="LysM domain"/>
    <property type="match status" value="3"/>
</dbReference>
<feature type="domain" description="LysM" evidence="2">
    <location>
        <begin position="108"/>
        <end position="152"/>
    </location>
</feature>
<dbReference type="PATRIC" id="fig|1140003.4.peg.206"/>